<evidence type="ECO:0000256" key="1">
    <source>
        <dbReference type="SAM" id="Phobius"/>
    </source>
</evidence>
<keyword evidence="1" id="KW-0472">Membrane</keyword>
<name>A0A0G1Q0Q6_9BACT</name>
<organism evidence="3 4">
    <name type="scientific">Candidatus Amesbacteria bacterium GW2011_GWC2_45_19</name>
    <dbReference type="NCBI Taxonomy" id="1618366"/>
    <lineage>
        <taxon>Bacteria</taxon>
        <taxon>Candidatus Amesiibacteriota</taxon>
    </lineage>
</organism>
<sequence>LTGYTNTTTKDPTSALTSKHLTRLSQMSCQNKGGLTGSLKAVTIVPISAQAEILFFMKHPLALSFLLLLPLLLPASVSAAVDCETQYGGGEVCVKTGQLQIDKKVFDPQSQKFIDNLGITSWKFTSGDEITFKLMVKNVGDATYNTVDVTDILPDFLELVSGNVNFRITDLTSEETEEREIKVKVVSAEKFPADKSVLCVVNAAKAVSGDERNRDTAQVCLEKKVLGIKKSPEVGPKNSTWVILGSTMLGLLGLIFINKSDYSKQTLFKKGGENQ</sequence>
<dbReference type="Pfam" id="PF01345">
    <property type="entry name" value="DUF11"/>
    <property type="match status" value="1"/>
</dbReference>
<protein>
    <recommendedName>
        <fullName evidence="2">DUF11 domain-containing protein</fullName>
    </recommendedName>
</protein>
<gene>
    <name evidence="3" type="ORF">UX05_C0015G0031</name>
</gene>
<keyword evidence="1" id="KW-0812">Transmembrane</keyword>
<comment type="caution">
    <text evidence="3">The sequence shown here is derived from an EMBL/GenBank/DDBJ whole genome shotgun (WGS) entry which is preliminary data.</text>
</comment>
<dbReference type="AlphaFoldDB" id="A0A0G1Q0Q6"/>
<feature type="domain" description="DUF11" evidence="2">
    <location>
        <begin position="124"/>
        <end position="190"/>
    </location>
</feature>
<dbReference type="EMBL" id="LCKS01000015">
    <property type="protein sequence ID" value="KKU02220.1"/>
    <property type="molecule type" value="Genomic_DNA"/>
</dbReference>
<dbReference type="InterPro" id="IPR001434">
    <property type="entry name" value="OmcB-like_DUF11"/>
</dbReference>
<reference evidence="3 4" key="1">
    <citation type="journal article" date="2015" name="Nature">
        <title>rRNA introns, odd ribosomes, and small enigmatic genomes across a large radiation of phyla.</title>
        <authorList>
            <person name="Brown C.T."/>
            <person name="Hug L.A."/>
            <person name="Thomas B.C."/>
            <person name="Sharon I."/>
            <person name="Castelle C.J."/>
            <person name="Singh A."/>
            <person name="Wilkins M.J."/>
            <person name="Williams K.H."/>
            <person name="Banfield J.F."/>
        </authorList>
    </citation>
    <scope>NUCLEOTIDE SEQUENCE [LARGE SCALE GENOMIC DNA]</scope>
</reference>
<dbReference type="InterPro" id="IPR047589">
    <property type="entry name" value="DUF11_rpt"/>
</dbReference>
<evidence type="ECO:0000259" key="2">
    <source>
        <dbReference type="Pfam" id="PF01345"/>
    </source>
</evidence>
<feature type="transmembrane region" description="Helical" evidence="1">
    <location>
        <begin position="239"/>
        <end position="257"/>
    </location>
</feature>
<keyword evidence="1" id="KW-1133">Transmembrane helix</keyword>
<evidence type="ECO:0000313" key="4">
    <source>
        <dbReference type="Proteomes" id="UP000034264"/>
    </source>
</evidence>
<dbReference type="NCBIfam" id="TIGR01451">
    <property type="entry name" value="B_ant_repeat"/>
    <property type="match status" value="1"/>
</dbReference>
<proteinExistence type="predicted"/>
<feature type="non-terminal residue" evidence="3">
    <location>
        <position position="1"/>
    </location>
</feature>
<dbReference type="Proteomes" id="UP000034264">
    <property type="component" value="Unassembled WGS sequence"/>
</dbReference>
<evidence type="ECO:0000313" key="3">
    <source>
        <dbReference type="EMBL" id="KKU02220.1"/>
    </source>
</evidence>
<accession>A0A0G1Q0Q6</accession>